<organism evidence="1 2">
    <name type="scientific">Ancylobacter polymorphus</name>
    <dbReference type="NCBI Taxonomy" id="223390"/>
    <lineage>
        <taxon>Bacteria</taxon>
        <taxon>Pseudomonadati</taxon>
        <taxon>Pseudomonadota</taxon>
        <taxon>Alphaproteobacteria</taxon>
        <taxon>Hyphomicrobiales</taxon>
        <taxon>Xanthobacteraceae</taxon>
        <taxon>Ancylobacter</taxon>
    </lineage>
</organism>
<sequence>MPASYLSRKSLASELDMSESTVDEMVSRGVLPRPIRLSNGCVRWCWESVKMSLASLDPQGNHAAPIDAYTQGARDAAKFAQERRRGAS</sequence>
<keyword evidence="1" id="KW-0238">DNA-binding</keyword>
<dbReference type="Proteomes" id="UP001224682">
    <property type="component" value="Unassembled WGS sequence"/>
</dbReference>
<comment type="caution">
    <text evidence="1">The sequence shown here is derived from an EMBL/GenBank/DDBJ whole genome shotgun (WGS) entry which is preliminary data.</text>
</comment>
<name>A0ABU0BAQ0_9HYPH</name>
<accession>A0ABU0BAQ0</accession>
<proteinExistence type="predicted"/>
<dbReference type="EMBL" id="JAUSUI010000003">
    <property type="protein sequence ID" value="MDQ0302916.1"/>
    <property type="molecule type" value="Genomic_DNA"/>
</dbReference>
<gene>
    <name evidence="1" type="ORF">J2S75_001944</name>
</gene>
<dbReference type="GO" id="GO:0003677">
    <property type="term" value="F:DNA binding"/>
    <property type="evidence" value="ECO:0007669"/>
    <property type="project" value="UniProtKB-KW"/>
</dbReference>
<protein>
    <submittedName>
        <fullName evidence="1">DNA-binding transcriptional regulator AlpA</fullName>
    </submittedName>
</protein>
<reference evidence="1 2" key="1">
    <citation type="submission" date="2023-07" db="EMBL/GenBank/DDBJ databases">
        <title>Genomic Encyclopedia of Type Strains, Phase IV (KMG-IV): sequencing the most valuable type-strain genomes for metagenomic binning, comparative biology and taxonomic classification.</title>
        <authorList>
            <person name="Goeker M."/>
        </authorList>
    </citation>
    <scope>NUCLEOTIDE SEQUENCE [LARGE SCALE GENOMIC DNA]</scope>
    <source>
        <strain evidence="1 2">DSM 2457</strain>
    </source>
</reference>
<keyword evidence="2" id="KW-1185">Reference proteome</keyword>
<evidence type="ECO:0000313" key="1">
    <source>
        <dbReference type="EMBL" id="MDQ0302916.1"/>
    </source>
</evidence>
<evidence type="ECO:0000313" key="2">
    <source>
        <dbReference type="Proteomes" id="UP001224682"/>
    </source>
</evidence>